<dbReference type="FunFam" id="2.30.29.30:FF:000017">
    <property type="entry name" value="FACT complex subunit SPT16"/>
    <property type="match status" value="1"/>
</dbReference>
<dbReference type="Pfam" id="PF08644">
    <property type="entry name" value="SPT16"/>
    <property type="match status" value="1"/>
</dbReference>
<dbReference type="PANTHER" id="PTHR13980:SF15">
    <property type="entry name" value="FACT COMPLEX SUBUNIT SPT16"/>
    <property type="match status" value="1"/>
</dbReference>
<dbReference type="Gene3D" id="2.30.29.150">
    <property type="match status" value="1"/>
</dbReference>
<dbReference type="GO" id="GO:0006281">
    <property type="term" value="P:DNA repair"/>
    <property type="evidence" value="ECO:0007669"/>
    <property type="project" value="UniProtKB-UniRule"/>
</dbReference>
<evidence type="ECO:0000256" key="5">
    <source>
        <dbReference type="ARBA" id="ARBA00023015"/>
    </source>
</evidence>
<dbReference type="InterPro" id="IPR036005">
    <property type="entry name" value="Creatinase/aminopeptidase-like"/>
</dbReference>
<dbReference type="InParanoid" id="A0A448YS45"/>
<dbReference type="AlphaFoldDB" id="A0A448YS45"/>
<dbReference type="InterPro" id="IPR029148">
    <property type="entry name" value="FACT-SPT16_Nlobe"/>
</dbReference>
<keyword evidence="4 10" id="KW-0227">DNA damage</keyword>
<evidence type="ECO:0000256" key="6">
    <source>
        <dbReference type="ARBA" id="ARBA00023054"/>
    </source>
</evidence>
<evidence type="ECO:0000313" key="16">
    <source>
        <dbReference type="Proteomes" id="UP000290900"/>
    </source>
</evidence>
<dbReference type="SMART" id="SM01285">
    <property type="entry name" value="FACT-Spt16_Nlob"/>
    <property type="match status" value="1"/>
</dbReference>
<dbReference type="EMBL" id="CAACVR010000056">
    <property type="protein sequence ID" value="VEU23725.1"/>
    <property type="molecule type" value="Genomic_DNA"/>
</dbReference>
<keyword evidence="3 10" id="KW-0235">DNA replication</keyword>
<dbReference type="FunFam" id="2.30.29.210:FF:000001">
    <property type="entry name" value="FACT complex subunit spt16"/>
    <property type="match status" value="1"/>
</dbReference>
<feature type="compositionally biased region" description="Acidic residues" evidence="11">
    <location>
        <begin position="962"/>
        <end position="1013"/>
    </location>
</feature>
<proteinExistence type="inferred from homology"/>
<accession>A0A448YS45</accession>
<evidence type="ECO:0000256" key="4">
    <source>
        <dbReference type="ARBA" id="ARBA00022763"/>
    </source>
</evidence>
<comment type="subunit">
    <text evidence="10">Component of the FACT complex.</text>
</comment>
<dbReference type="GO" id="GO:0006260">
    <property type="term" value="P:DNA replication"/>
    <property type="evidence" value="ECO:0007669"/>
    <property type="project" value="UniProtKB-KW"/>
</dbReference>
<dbReference type="Pfam" id="PF24824">
    <property type="entry name" value="PH_SPT16"/>
    <property type="match status" value="1"/>
</dbReference>
<feature type="domain" description="FACT complex subunit SPT16 middle" evidence="13">
    <location>
        <begin position="549"/>
        <end position="698"/>
    </location>
</feature>
<keyword evidence="7 10" id="KW-0804">Transcription</keyword>
<evidence type="ECO:0000256" key="11">
    <source>
        <dbReference type="SAM" id="MobiDB-lite"/>
    </source>
</evidence>
<reference evidence="15 16" key="1">
    <citation type="submission" date="2018-12" db="EMBL/GenBank/DDBJ databases">
        <authorList>
            <person name="Tiukova I."/>
            <person name="Dainat J."/>
        </authorList>
    </citation>
    <scope>NUCLEOTIDE SEQUENCE [LARGE SCALE GENOMIC DNA]</scope>
</reference>
<evidence type="ECO:0000259" key="13">
    <source>
        <dbReference type="SMART" id="SM01286"/>
    </source>
</evidence>
<dbReference type="SMART" id="SM01287">
    <property type="entry name" value="Rtt106"/>
    <property type="match status" value="1"/>
</dbReference>
<name>A0A448YS45_BRENA</name>
<protein>
    <recommendedName>
        <fullName evidence="10">FACT complex subunit</fullName>
    </recommendedName>
</protein>
<dbReference type="FunFam" id="3.90.230.10:FF:000005">
    <property type="entry name" value="FACT complex subunit spt16"/>
    <property type="match status" value="1"/>
</dbReference>
<organism evidence="15 16">
    <name type="scientific">Brettanomyces naardenensis</name>
    <name type="common">Yeast</name>
    <dbReference type="NCBI Taxonomy" id="13370"/>
    <lineage>
        <taxon>Eukaryota</taxon>
        <taxon>Fungi</taxon>
        <taxon>Dikarya</taxon>
        <taxon>Ascomycota</taxon>
        <taxon>Saccharomycotina</taxon>
        <taxon>Pichiomycetes</taxon>
        <taxon>Pichiales</taxon>
        <taxon>Pichiaceae</taxon>
        <taxon>Brettanomyces</taxon>
    </lineage>
</organism>
<dbReference type="Pfam" id="PF00557">
    <property type="entry name" value="Peptidase_M24"/>
    <property type="match status" value="1"/>
</dbReference>
<evidence type="ECO:0000256" key="7">
    <source>
        <dbReference type="ARBA" id="ARBA00023163"/>
    </source>
</evidence>
<evidence type="ECO:0000256" key="2">
    <source>
        <dbReference type="ARBA" id="ARBA00022454"/>
    </source>
</evidence>
<dbReference type="GO" id="GO:0010468">
    <property type="term" value="P:regulation of gene expression"/>
    <property type="evidence" value="ECO:0007669"/>
    <property type="project" value="UniProtKB-ARBA"/>
</dbReference>
<dbReference type="FunFam" id="3.40.350.10:FF:000006">
    <property type="entry name" value="FACT complex subunit SPT16"/>
    <property type="match status" value="1"/>
</dbReference>
<comment type="subcellular location">
    <subcellularLocation>
        <location evidence="10">Nucleus</location>
    </subcellularLocation>
    <subcellularLocation>
        <location evidence="10">Chromosome</location>
    </subcellularLocation>
</comment>
<dbReference type="Pfam" id="PF08512">
    <property type="entry name" value="Rttp106-like_middle"/>
    <property type="match status" value="1"/>
</dbReference>
<dbReference type="InterPro" id="IPR029149">
    <property type="entry name" value="Creatin/AminoP/Spt16_N"/>
</dbReference>
<dbReference type="InterPro" id="IPR040258">
    <property type="entry name" value="Spt16"/>
</dbReference>
<comment type="similarity">
    <text evidence="1 10">Belongs to the peptidase M24 family. SPT16 subfamily.</text>
</comment>
<keyword evidence="9 10" id="KW-0539">Nucleus</keyword>
<evidence type="ECO:0000313" key="15">
    <source>
        <dbReference type="EMBL" id="VEU23725.1"/>
    </source>
</evidence>
<keyword evidence="5 10" id="KW-0805">Transcription regulation</keyword>
<dbReference type="Gene3D" id="2.30.29.30">
    <property type="entry name" value="Pleckstrin-homology domain (PH domain)/Phosphotyrosine-binding domain (PTB)"/>
    <property type="match status" value="1"/>
</dbReference>
<dbReference type="Gene3D" id="2.30.29.210">
    <property type="entry name" value="FACT complex subunit Spt16p/Cdc68p"/>
    <property type="match status" value="1"/>
</dbReference>
<evidence type="ECO:0000256" key="1">
    <source>
        <dbReference type="ARBA" id="ARBA00010779"/>
    </source>
</evidence>
<gene>
    <name evidence="15" type="ORF">BRENAR_LOCUS4454</name>
</gene>
<feature type="compositionally biased region" description="Acidic residues" evidence="11">
    <location>
        <begin position="944"/>
        <end position="955"/>
    </location>
</feature>
<evidence type="ECO:0000256" key="3">
    <source>
        <dbReference type="ARBA" id="ARBA00022705"/>
    </source>
</evidence>
<dbReference type="Gene3D" id="3.90.230.10">
    <property type="entry name" value="Creatinase/methionine aminopeptidase superfamily"/>
    <property type="match status" value="1"/>
</dbReference>
<dbReference type="STRING" id="13370.A0A448YS45"/>
<keyword evidence="16" id="KW-1185">Reference proteome</keyword>
<feature type="domain" description="FACT complex subunit SPT16 N-terminal lobe" evidence="12">
    <location>
        <begin position="6"/>
        <end position="165"/>
    </location>
</feature>
<evidence type="ECO:0000256" key="9">
    <source>
        <dbReference type="ARBA" id="ARBA00023242"/>
    </source>
</evidence>
<sequence length="1013" mass="116039">MSEVKIDQAAFRRRLHLLQKNLTSSEYFKSVDGLLIVVGSSDEFNPYQKSTVLHTWLLGYEFPATGIYITSKRIIVATSVGKAKYLAPLKTSPNAGYTMSILARNKDPEHNKKVFDEFLEEIKKSGKRIGVLPRDHYEGKFIDAWNSIWDESKDQFELIDASIGLSKTLELKDEDEQRNLRVASRASTNIMTYFTDEMSKTIDEELSVTNAQLVDRIENKIDDAKFFKRMETDKSMKKLGTGFDLNNLDWCYKPIIQSNGKYQLKFSVESNDDKLGGNIIMASLGMRYKSYCSNVTRTFLIGPSKEMERNYDFLLRLQNRAFSLLRDGSIASDIYKNIIDHIKKERPDLEDHFVKNMGSLIGIDFRDSNGVLSAKNGRRVNEGSVVNLVLGLQDLHDEKLGDYGLMIADTVRVTGEEPIILTDSPRLRKDVAFYFEDDETESKAVVKTEGETKVKAESKRGNDAKITSSSNTRVLKAKMRAEQKSSEEDQLQIQREIQKELHDRRQKEGLERFNPEDATNGAEKKVQFKKYESYVRESQIPNNVRDLKIHIDSKNQTIILPICGRPVPFHINAYKNGSKSEEDQYTQLRLNFNFPGVSSSRRQELPYETGDDKQFICSLTFRSKDGARMAEVLKKISDMKKEAMKRDSEKKEMADVVSQASLVELSRPRRLDNVYLRPTPDSKRFAGYVAIHQNGIRYQSFGRGDHRVDVLFSNIKHLFFQSCKGELLVIIHCHLKTPLMIGKKKTYNVQFYREATDASIDETGSRKRKYRYGDEDELEQEQEERRRRAALDKEFKQFAEHIADASHGLLDLDVPFRELGFQGVPSRSAVLCIPTRDCLVQLVDLPFLVITLEEVEIAHLERVQFGLKNFDLVFVFKDFSQPVVHISTIPMETLEDVKAWLTDVDIPYSEGAVNLNWPTIMKTIQADPYQFFVDGGWSFLASESDSESDNEESEAESNFTPSEDEPEDDDEEQYSDDDDAAEDDESDFEDDDDDAEESDIADDDNVSDEVFDD</sequence>
<dbReference type="InterPro" id="IPR000994">
    <property type="entry name" value="Pept_M24"/>
</dbReference>
<keyword evidence="6" id="KW-0175">Coiled coil</keyword>
<dbReference type="SUPFAM" id="SSF55920">
    <property type="entry name" value="Creatinase/aminopeptidase"/>
    <property type="match status" value="1"/>
</dbReference>
<dbReference type="Proteomes" id="UP000290900">
    <property type="component" value="Unassembled WGS sequence"/>
</dbReference>
<keyword evidence="8 10" id="KW-0234">DNA repair</keyword>
<comment type="function">
    <text evidence="10">Component of the FACT complex, a general chromatin factor that acts to reorganize nucleosomes. The FACT complex is involved in multiple processes that require DNA as a template such as mRNA elongation, DNA replication and DNA repair. During transcription elongation the FACT complex acts as a histone chaperone that both destabilizes and restores nucleosomal structure. It facilitates the passage of RNA polymerase II and transcription by promoting the dissociation of one histone H2A-H2B dimer from the nucleosome, then subsequently promotes the reestablishment of the nucleosome following the passage of RNA polymerase II.</text>
</comment>
<dbReference type="Pfam" id="PF14826">
    <property type="entry name" value="FACT-Spt16_Nlob"/>
    <property type="match status" value="1"/>
</dbReference>
<dbReference type="InterPro" id="IPR011993">
    <property type="entry name" value="PH-like_dom_sf"/>
</dbReference>
<dbReference type="InterPro" id="IPR013953">
    <property type="entry name" value="FACT_SPT16_M"/>
</dbReference>
<keyword evidence="2 10" id="KW-0158">Chromosome</keyword>
<feature type="domain" description="Histone chaperone RTT106/FACT complex subunit SPT16-like middle" evidence="14">
    <location>
        <begin position="821"/>
        <end position="911"/>
    </location>
</feature>
<dbReference type="InterPro" id="IPR056595">
    <property type="entry name" value="Fact-SPT16_PH"/>
</dbReference>
<dbReference type="OrthoDB" id="10251642at2759"/>
<evidence type="ECO:0000259" key="14">
    <source>
        <dbReference type="SMART" id="SM01287"/>
    </source>
</evidence>
<dbReference type="GO" id="GO:0031491">
    <property type="term" value="F:nucleosome binding"/>
    <property type="evidence" value="ECO:0007669"/>
    <property type="project" value="TreeGrafter"/>
</dbReference>
<evidence type="ECO:0000259" key="12">
    <source>
        <dbReference type="SMART" id="SM01285"/>
    </source>
</evidence>
<evidence type="ECO:0000256" key="10">
    <source>
        <dbReference type="RuleBase" id="RU367052"/>
    </source>
</evidence>
<evidence type="ECO:0000256" key="8">
    <source>
        <dbReference type="ARBA" id="ARBA00023204"/>
    </source>
</evidence>
<dbReference type="SMART" id="SM01286">
    <property type="entry name" value="SPT16"/>
    <property type="match status" value="1"/>
</dbReference>
<dbReference type="GO" id="GO:0006368">
    <property type="term" value="P:transcription elongation by RNA polymerase II"/>
    <property type="evidence" value="ECO:0007669"/>
    <property type="project" value="TreeGrafter"/>
</dbReference>
<dbReference type="PANTHER" id="PTHR13980">
    <property type="entry name" value="CDC68 RELATED"/>
    <property type="match status" value="1"/>
</dbReference>
<feature type="region of interest" description="Disordered" evidence="11">
    <location>
        <begin position="942"/>
        <end position="1013"/>
    </location>
</feature>
<dbReference type="GO" id="GO:0035101">
    <property type="term" value="C:FACT complex"/>
    <property type="evidence" value="ECO:0007669"/>
    <property type="project" value="UniProtKB-UniRule"/>
</dbReference>
<feature type="region of interest" description="Disordered" evidence="11">
    <location>
        <begin position="502"/>
        <end position="525"/>
    </location>
</feature>
<dbReference type="Gene3D" id="3.40.350.10">
    <property type="entry name" value="Creatinase/prolidase N-terminal domain"/>
    <property type="match status" value="1"/>
</dbReference>
<feature type="compositionally biased region" description="Basic and acidic residues" evidence="11">
    <location>
        <begin position="502"/>
        <end position="515"/>
    </location>
</feature>
<dbReference type="FunCoup" id="A0A448YS45">
    <property type="interactions" value="1426"/>
</dbReference>
<dbReference type="InterPro" id="IPR013719">
    <property type="entry name" value="RTT106/SPT16-like_middle_dom"/>
</dbReference>